<dbReference type="RefSeq" id="WP_201369000.1">
    <property type="nucleotide sequence ID" value="NZ_BNJG01000001.1"/>
</dbReference>
<protein>
    <recommendedName>
        <fullName evidence="4">Bulb-type lectin domain-containing protein</fullName>
    </recommendedName>
</protein>
<dbReference type="Proteomes" id="UP000654345">
    <property type="component" value="Unassembled WGS sequence"/>
</dbReference>
<accession>A0ABQ3UHJ3</accession>
<dbReference type="PROSITE" id="PS51257">
    <property type="entry name" value="PROKAR_LIPOPROTEIN"/>
    <property type="match status" value="1"/>
</dbReference>
<evidence type="ECO:0000313" key="2">
    <source>
        <dbReference type="EMBL" id="GHO52055.1"/>
    </source>
</evidence>
<proteinExistence type="predicted"/>
<evidence type="ECO:0000313" key="3">
    <source>
        <dbReference type="Proteomes" id="UP000654345"/>
    </source>
</evidence>
<evidence type="ECO:0008006" key="4">
    <source>
        <dbReference type="Google" id="ProtNLM"/>
    </source>
</evidence>
<comment type="caution">
    <text evidence="2">The sequence shown here is derived from an EMBL/GenBank/DDBJ whole genome shotgun (WGS) entry which is preliminary data.</text>
</comment>
<reference evidence="2 3" key="1">
    <citation type="journal article" date="2021" name="Int. J. Syst. Evol. Microbiol.">
        <title>Reticulibacter mediterranei gen. nov., sp. nov., within the new family Reticulibacteraceae fam. nov., and Ktedonospora formicarum gen. nov., sp. nov., Ktedonobacter robiniae sp. nov., Dictyobacter formicarum sp. nov. and Dictyobacter arantiisoli sp. nov., belonging to the class Ktedonobacteria.</title>
        <authorList>
            <person name="Yabe S."/>
            <person name="Zheng Y."/>
            <person name="Wang C.M."/>
            <person name="Sakai Y."/>
            <person name="Abe K."/>
            <person name="Yokota A."/>
            <person name="Donadio S."/>
            <person name="Cavaletti L."/>
            <person name="Monciardini P."/>
        </authorList>
    </citation>
    <scope>NUCLEOTIDE SEQUENCE [LARGE SCALE GENOMIC DNA]</scope>
    <source>
        <strain evidence="2 3">SOSP1-30</strain>
    </source>
</reference>
<dbReference type="InterPro" id="IPR015943">
    <property type="entry name" value="WD40/YVTN_repeat-like_dom_sf"/>
</dbReference>
<gene>
    <name evidence="2" type="ORF">KSB_05300</name>
</gene>
<dbReference type="Gene3D" id="2.130.10.10">
    <property type="entry name" value="YVTN repeat-like/Quinoprotein amine dehydrogenase"/>
    <property type="match status" value="1"/>
</dbReference>
<evidence type="ECO:0000256" key="1">
    <source>
        <dbReference type="SAM" id="SignalP"/>
    </source>
</evidence>
<sequence>MHRKQHVFLALFAFFVSISLVACGGSSTASSAPAKAQVTPKPTRIIDRDNGYLYYTTPQGIYQIHTDTGHPGWKTPQVVAYSLQNGHSLWTSNAPAPGSGINTTGNSAAKVTVIQPGAESDTNTYAVLGDGTVYAFDPQGKLVWNKQLYAINIISYARPHIPLTKYMPATYMRS</sequence>
<dbReference type="EMBL" id="BNJG01000001">
    <property type="protein sequence ID" value="GHO52055.1"/>
    <property type="molecule type" value="Genomic_DNA"/>
</dbReference>
<feature type="signal peptide" evidence="1">
    <location>
        <begin position="1"/>
        <end position="22"/>
    </location>
</feature>
<feature type="chain" id="PRO_5047324320" description="Bulb-type lectin domain-containing protein" evidence="1">
    <location>
        <begin position="23"/>
        <end position="174"/>
    </location>
</feature>
<keyword evidence="3" id="KW-1185">Reference proteome</keyword>
<organism evidence="2 3">
    <name type="scientific">Ktedonobacter robiniae</name>
    <dbReference type="NCBI Taxonomy" id="2778365"/>
    <lineage>
        <taxon>Bacteria</taxon>
        <taxon>Bacillati</taxon>
        <taxon>Chloroflexota</taxon>
        <taxon>Ktedonobacteria</taxon>
        <taxon>Ktedonobacterales</taxon>
        <taxon>Ktedonobacteraceae</taxon>
        <taxon>Ktedonobacter</taxon>
    </lineage>
</organism>
<name>A0ABQ3UHJ3_9CHLR</name>
<keyword evidence="1" id="KW-0732">Signal</keyword>
<dbReference type="InterPro" id="IPR011047">
    <property type="entry name" value="Quinoprotein_ADH-like_sf"/>
</dbReference>
<dbReference type="SUPFAM" id="SSF50998">
    <property type="entry name" value="Quinoprotein alcohol dehydrogenase-like"/>
    <property type="match status" value="1"/>
</dbReference>